<dbReference type="RefSeq" id="WP_381010169.1">
    <property type="nucleotide sequence ID" value="NZ_JBHTJF010000019.1"/>
</dbReference>
<evidence type="ECO:0000313" key="2">
    <source>
        <dbReference type="EMBL" id="MFD0943010.1"/>
    </source>
</evidence>
<keyword evidence="3" id="KW-1185">Reference proteome</keyword>
<dbReference type="Proteomes" id="UP001596976">
    <property type="component" value="Unassembled WGS sequence"/>
</dbReference>
<accession>A0ABW3GV26</accession>
<gene>
    <name evidence="2" type="ORF">ACFQ0V_04415</name>
</gene>
<name>A0ABW3GV26_9BACL</name>
<feature type="region of interest" description="Disordered" evidence="1">
    <location>
        <begin position="1"/>
        <end position="58"/>
    </location>
</feature>
<sequence>MSEKREPEQKLVEKQRRKEQHGTNPDKYEPKEGFAKDGNARGVVPKNSDDQPKKKKHE</sequence>
<evidence type="ECO:0000256" key="1">
    <source>
        <dbReference type="SAM" id="MobiDB-lite"/>
    </source>
</evidence>
<feature type="compositionally biased region" description="Basic and acidic residues" evidence="1">
    <location>
        <begin position="1"/>
        <end position="39"/>
    </location>
</feature>
<dbReference type="EMBL" id="JBHTJF010000019">
    <property type="protein sequence ID" value="MFD0943010.1"/>
    <property type="molecule type" value="Genomic_DNA"/>
</dbReference>
<evidence type="ECO:0000313" key="3">
    <source>
        <dbReference type="Proteomes" id="UP001596976"/>
    </source>
</evidence>
<comment type="caution">
    <text evidence="2">The sequence shown here is derived from an EMBL/GenBank/DDBJ whole genome shotgun (WGS) entry which is preliminary data.</text>
</comment>
<reference evidence="3" key="1">
    <citation type="journal article" date="2019" name="Int. J. Syst. Evol. Microbiol.">
        <title>The Global Catalogue of Microorganisms (GCM) 10K type strain sequencing project: providing services to taxonomists for standard genome sequencing and annotation.</title>
        <authorList>
            <consortium name="The Broad Institute Genomics Platform"/>
            <consortium name="The Broad Institute Genome Sequencing Center for Infectious Disease"/>
            <person name="Wu L."/>
            <person name="Ma J."/>
        </authorList>
    </citation>
    <scope>NUCLEOTIDE SEQUENCE [LARGE SCALE GENOMIC DNA]</scope>
    <source>
        <strain evidence="3">CCUG 63563</strain>
    </source>
</reference>
<protein>
    <submittedName>
        <fullName evidence="2">Uncharacterized protein</fullName>
    </submittedName>
</protein>
<organism evidence="2 3">
    <name type="scientific">Savagea faecisuis</name>
    <dbReference type="NCBI Taxonomy" id="1274803"/>
    <lineage>
        <taxon>Bacteria</taxon>
        <taxon>Bacillati</taxon>
        <taxon>Bacillota</taxon>
        <taxon>Bacilli</taxon>
        <taxon>Bacillales</taxon>
        <taxon>Caryophanaceae</taxon>
        <taxon>Savagea</taxon>
    </lineage>
</organism>
<proteinExistence type="predicted"/>